<evidence type="ECO:0000313" key="3">
    <source>
        <dbReference type="EMBL" id="KAE8075760.1"/>
    </source>
</evidence>
<evidence type="ECO:0000259" key="2">
    <source>
        <dbReference type="PROSITE" id="PS51485"/>
    </source>
</evidence>
<protein>
    <recommendedName>
        <fullName evidence="2">Phytocyanin domain-containing protein</fullName>
    </recommendedName>
</protein>
<dbReference type="InterPro" id="IPR008972">
    <property type="entry name" value="Cupredoxin"/>
</dbReference>
<dbReference type="PANTHER" id="PTHR33021">
    <property type="entry name" value="BLUE COPPER PROTEIN"/>
    <property type="match status" value="1"/>
</dbReference>
<dbReference type="InterPro" id="IPR039391">
    <property type="entry name" value="Phytocyanin-like"/>
</dbReference>
<dbReference type="Gene3D" id="2.60.40.420">
    <property type="entry name" value="Cupredoxins - blue copper proteins"/>
    <property type="match status" value="1"/>
</dbReference>
<feature type="signal peptide" evidence="1">
    <location>
        <begin position="1"/>
        <end position="24"/>
    </location>
</feature>
<dbReference type="PROSITE" id="PS51485">
    <property type="entry name" value="PHYTOCYANIN"/>
    <property type="match status" value="1"/>
</dbReference>
<organism evidence="3 4">
    <name type="scientific">Carpinus fangiana</name>
    <dbReference type="NCBI Taxonomy" id="176857"/>
    <lineage>
        <taxon>Eukaryota</taxon>
        <taxon>Viridiplantae</taxon>
        <taxon>Streptophyta</taxon>
        <taxon>Embryophyta</taxon>
        <taxon>Tracheophyta</taxon>
        <taxon>Spermatophyta</taxon>
        <taxon>Magnoliopsida</taxon>
        <taxon>eudicotyledons</taxon>
        <taxon>Gunneridae</taxon>
        <taxon>Pentapetalae</taxon>
        <taxon>rosids</taxon>
        <taxon>fabids</taxon>
        <taxon>Fagales</taxon>
        <taxon>Betulaceae</taxon>
        <taxon>Carpinus</taxon>
    </lineage>
</organism>
<feature type="chain" id="PRO_5024391359" description="Phytocyanin domain-containing protein" evidence="1">
    <location>
        <begin position="25"/>
        <end position="169"/>
    </location>
</feature>
<gene>
    <name evidence="3" type="ORF">FH972_014448</name>
</gene>
<dbReference type="Pfam" id="PF02298">
    <property type="entry name" value="Cu_bind_like"/>
    <property type="match status" value="1"/>
</dbReference>
<accession>A0A5N6RD87</accession>
<dbReference type="InterPro" id="IPR003245">
    <property type="entry name" value="Phytocyanin_dom"/>
</dbReference>
<dbReference type="AlphaFoldDB" id="A0A5N6RD87"/>
<dbReference type="EMBL" id="CM017326">
    <property type="protein sequence ID" value="KAE8075760.1"/>
    <property type="molecule type" value="Genomic_DNA"/>
</dbReference>
<evidence type="ECO:0000313" key="4">
    <source>
        <dbReference type="Proteomes" id="UP000327013"/>
    </source>
</evidence>
<dbReference type="SUPFAM" id="SSF49503">
    <property type="entry name" value="Cupredoxins"/>
    <property type="match status" value="1"/>
</dbReference>
<name>A0A5N6RD87_9ROSI</name>
<dbReference type="GO" id="GO:0005886">
    <property type="term" value="C:plasma membrane"/>
    <property type="evidence" value="ECO:0007669"/>
    <property type="project" value="TreeGrafter"/>
</dbReference>
<dbReference type="OrthoDB" id="687020at2759"/>
<dbReference type="GO" id="GO:0009055">
    <property type="term" value="F:electron transfer activity"/>
    <property type="evidence" value="ECO:0007669"/>
    <property type="project" value="InterPro"/>
</dbReference>
<keyword evidence="4" id="KW-1185">Reference proteome</keyword>
<evidence type="ECO:0000256" key="1">
    <source>
        <dbReference type="SAM" id="SignalP"/>
    </source>
</evidence>
<dbReference type="Proteomes" id="UP000327013">
    <property type="component" value="Chromosome 6"/>
</dbReference>
<dbReference type="CDD" id="cd04216">
    <property type="entry name" value="Phytocyanin"/>
    <property type="match status" value="1"/>
</dbReference>
<reference evidence="3 4" key="1">
    <citation type="submission" date="2019-06" db="EMBL/GenBank/DDBJ databases">
        <title>A chromosomal-level reference genome of Carpinus fangiana (Coryloideae, Betulaceae).</title>
        <authorList>
            <person name="Yang X."/>
            <person name="Wang Z."/>
            <person name="Zhang L."/>
            <person name="Hao G."/>
            <person name="Liu J."/>
            <person name="Yang Y."/>
        </authorList>
    </citation>
    <scope>NUCLEOTIDE SEQUENCE [LARGE SCALE GENOMIC DNA]</scope>
    <source>
        <strain evidence="3">Cfa_2016G</strain>
        <tissue evidence="3">Leaf</tissue>
    </source>
</reference>
<sequence>MTILMLRTLMSLTISATLINLAMAANYMVWRPKRWVAYNHQPADMGIISIIFIFQYAPNHDVLEVSKADYDSCQASNAIQSYNCGTTTIPLSSPGNRYFICGTMGHCSQGMKVEIDTLASSAAPPASSPSAEPPAGDTSGSYSSSRKYFCFLTNTGARIQSYNAPSITI</sequence>
<feature type="domain" description="Phytocyanin" evidence="2">
    <location>
        <begin position="1"/>
        <end position="119"/>
    </location>
</feature>
<dbReference type="PANTHER" id="PTHR33021:SF492">
    <property type="entry name" value="UCLACYANIN 1"/>
    <property type="match status" value="1"/>
</dbReference>
<proteinExistence type="predicted"/>
<keyword evidence="1" id="KW-0732">Signal</keyword>